<dbReference type="KEGG" id="emc:129340022"/>
<dbReference type="GO" id="GO:0005581">
    <property type="term" value="C:collagen trimer"/>
    <property type="evidence" value="ECO:0007669"/>
    <property type="project" value="UniProtKB-KW"/>
</dbReference>
<keyword evidence="2" id="KW-1185">Reference proteome</keyword>
<dbReference type="Proteomes" id="UP001190640">
    <property type="component" value="Chromosome 12"/>
</dbReference>
<feature type="compositionally biased region" description="Low complexity" evidence="1">
    <location>
        <begin position="167"/>
        <end position="194"/>
    </location>
</feature>
<gene>
    <name evidence="3" type="primary">LOC129340022</name>
</gene>
<dbReference type="RefSeq" id="XP_054850541.1">
    <property type="nucleotide sequence ID" value="XM_054994566.1"/>
</dbReference>
<feature type="compositionally biased region" description="Low complexity" evidence="1">
    <location>
        <begin position="205"/>
        <end position="227"/>
    </location>
</feature>
<feature type="compositionally biased region" description="Low complexity" evidence="1">
    <location>
        <begin position="88"/>
        <end position="116"/>
    </location>
</feature>
<proteinExistence type="predicted"/>
<feature type="compositionally biased region" description="Pro residues" evidence="1">
    <location>
        <begin position="132"/>
        <end position="143"/>
    </location>
</feature>
<reference evidence="3" key="1">
    <citation type="submission" date="2025-08" db="UniProtKB">
        <authorList>
            <consortium name="RefSeq"/>
        </authorList>
    </citation>
    <scope>IDENTIFICATION</scope>
    <source>
        <tissue evidence="3">Blood</tissue>
    </source>
</reference>
<organism evidence="2 3">
    <name type="scientific">Eublepharis macularius</name>
    <name type="common">Leopard gecko</name>
    <name type="synonym">Cyrtodactylus macularius</name>
    <dbReference type="NCBI Taxonomy" id="481883"/>
    <lineage>
        <taxon>Eukaryota</taxon>
        <taxon>Metazoa</taxon>
        <taxon>Chordata</taxon>
        <taxon>Craniata</taxon>
        <taxon>Vertebrata</taxon>
        <taxon>Euteleostomi</taxon>
        <taxon>Lepidosauria</taxon>
        <taxon>Squamata</taxon>
        <taxon>Bifurcata</taxon>
        <taxon>Gekkota</taxon>
        <taxon>Eublepharidae</taxon>
        <taxon>Eublepharinae</taxon>
        <taxon>Eublepharis</taxon>
    </lineage>
</organism>
<protein>
    <submittedName>
        <fullName evidence="3">Cuticle collagen 80</fullName>
    </submittedName>
</protein>
<name>A0AA97K8K2_EUBMA</name>
<evidence type="ECO:0000256" key="1">
    <source>
        <dbReference type="SAM" id="MobiDB-lite"/>
    </source>
</evidence>
<feature type="compositionally biased region" description="Basic residues" evidence="1">
    <location>
        <begin position="121"/>
        <end position="130"/>
    </location>
</feature>
<accession>A0AA97K8K2</accession>
<dbReference type="GeneID" id="129340022"/>
<keyword evidence="3" id="KW-0176">Collagen</keyword>
<feature type="region of interest" description="Disordered" evidence="1">
    <location>
        <begin position="1"/>
        <end position="233"/>
    </location>
</feature>
<evidence type="ECO:0000313" key="2">
    <source>
        <dbReference type="Proteomes" id="UP001190640"/>
    </source>
</evidence>
<feature type="compositionally biased region" description="Basic and acidic residues" evidence="1">
    <location>
        <begin position="154"/>
        <end position="163"/>
    </location>
</feature>
<dbReference type="AlphaFoldDB" id="A0AA97K8K2"/>
<sequence length="233" mass="23903">MKGFACDSHDLEQQRPKLLTESRRVSCAPSNVGLATSSQPASPPSRLGSVLICLRSATEPQQSGSGPGGPSGSRETRPGVAGGERRLPLPSLEALLGSAAAGGRPPAPRRGASSPEGFARRLNHAGRRRSPAGPPPPISPPPRGWNGWSPWRPLENRGSDRGGGDPAEGAPGLARAGGAFLRGAPPARPGPALLEARRVEANLQRPSGARSRARRSSPAVSVAEAASPPLPMP</sequence>
<feature type="compositionally biased region" description="Basic and acidic residues" evidence="1">
    <location>
        <begin position="7"/>
        <end position="24"/>
    </location>
</feature>
<evidence type="ECO:0000313" key="3">
    <source>
        <dbReference type="RefSeq" id="XP_054850541.1"/>
    </source>
</evidence>